<feature type="region of interest" description="Disordered" evidence="1">
    <location>
        <begin position="118"/>
        <end position="139"/>
    </location>
</feature>
<gene>
    <name evidence="2" type="ORF">BTJ68_13980</name>
</gene>
<dbReference type="Proteomes" id="UP000194280">
    <property type="component" value="Unassembled WGS sequence"/>
</dbReference>
<dbReference type="VEuPathDB" id="FungiDB:BTJ68_13980"/>
<dbReference type="AlphaFoldDB" id="A0A1Z5SRY9"/>
<feature type="region of interest" description="Disordered" evidence="1">
    <location>
        <begin position="52"/>
        <end position="85"/>
    </location>
</feature>
<dbReference type="GO" id="GO:0005762">
    <property type="term" value="C:mitochondrial large ribosomal subunit"/>
    <property type="evidence" value="ECO:0007669"/>
    <property type="project" value="TreeGrafter"/>
</dbReference>
<dbReference type="FunCoup" id="A0A1Z5SRY9">
    <property type="interactions" value="137"/>
</dbReference>
<evidence type="ECO:0000313" key="3">
    <source>
        <dbReference type="Proteomes" id="UP000194280"/>
    </source>
</evidence>
<accession>A0A1Z5SRY9</accession>
<dbReference type="OrthoDB" id="2332379at2759"/>
<feature type="compositionally biased region" description="Low complexity" evidence="1">
    <location>
        <begin position="54"/>
        <end position="70"/>
    </location>
</feature>
<protein>
    <recommendedName>
        <fullName evidence="4">54S ribosomal protein L31, mitochondrial</fullName>
    </recommendedName>
</protein>
<comment type="caution">
    <text evidence="2">The sequence shown here is derived from an EMBL/GenBank/DDBJ whole genome shotgun (WGS) entry which is preliminary data.</text>
</comment>
<keyword evidence="3" id="KW-1185">Reference proteome</keyword>
<evidence type="ECO:0000256" key="1">
    <source>
        <dbReference type="SAM" id="MobiDB-lite"/>
    </source>
</evidence>
<dbReference type="STRING" id="1157616.A0A1Z5SRY9"/>
<dbReference type="GO" id="GO:0003735">
    <property type="term" value="F:structural constituent of ribosome"/>
    <property type="evidence" value="ECO:0007669"/>
    <property type="project" value="TreeGrafter"/>
</dbReference>
<dbReference type="EMBL" id="MUNK01000286">
    <property type="protein sequence ID" value="OTA23606.1"/>
    <property type="molecule type" value="Genomic_DNA"/>
</dbReference>
<dbReference type="PANTHER" id="PTHR28271">
    <property type="entry name" value="54S RIBOSOMAL PROTEIN L31, MITOCHONDRIAL"/>
    <property type="match status" value="1"/>
</dbReference>
<name>A0A1Z5SRY9_HORWE</name>
<dbReference type="InParanoid" id="A0A1Z5SRY9"/>
<dbReference type="PANTHER" id="PTHR28271:SF1">
    <property type="entry name" value="LARGE RIBOSOMAL SUBUNIT PROTEIN ML60"/>
    <property type="match status" value="1"/>
</dbReference>
<proteinExistence type="predicted"/>
<sequence>MFGAFKPSAPLSGGLLWKIPWRMSAPQKLRHRRRLRRVDNVVSVLDNALQRQVPSAPTSAAKAKPSLAPTQSRSHNKAAPEELSATAEGQRLLAREQHSGQEERRHGRGPRQGEVLATDAEAEGEAAVTGGQGRVMLGDQARTMGTMKAIERWKVEMPREEEMLSRDKYTMFDRKAKGYRKGVHKLPKWTRLSQRLNPPGF</sequence>
<organism evidence="2 3">
    <name type="scientific">Hortaea werneckii EXF-2000</name>
    <dbReference type="NCBI Taxonomy" id="1157616"/>
    <lineage>
        <taxon>Eukaryota</taxon>
        <taxon>Fungi</taxon>
        <taxon>Dikarya</taxon>
        <taxon>Ascomycota</taxon>
        <taxon>Pezizomycotina</taxon>
        <taxon>Dothideomycetes</taxon>
        <taxon>Dothideomycetidae</taxon>
        <taxon>Mycosphaerellales</taxon>
        <taxon>Teratosphaeriaceae</taxon>
        <taxon>Hortaea</taxon>
    </lineage>
</organism>
<evidence type="ECO:0000313" key="2">
    <source>
        <dbReference type="EMBL" id="OTA23606.1"/>
    </source>
</evidence>
<reference evidence="2 3" key="1">
    <citation type="submission" date="2017-01" db="EMBL/GenBank/DDBJ databases">
        <title>The recent genome duplication of the halophilic yeast Hortaea werneckii: insights from long-read sequencing.</title>
        <authorList>
            <person name="Sinha S."/>
            <person name="Flibotte S."/>
            <person name="Neira M."/>
            <person name="Lenassi M."/>
            <person name="Gostincar C."/>
            <person name="Stajich J.E."/>
            <person name="Nislow C.E."/>
        </authorList>
    </citation>
    <scope>NUCLEOTIDE SEQUENCE [LARGE SCALE GENOMIC DNA]</scope>
    <source>
        <strain evidence="2 3">EXF-2000</strain>
    </source>
</reference>
<evidence type="ECO:0008006" key="4">
    <source>
        <dbReference type="Google" id="ProtNLM"/>
    </source>
</evidence>
<dbReference type="InterPro" id="IPR016340">
    <property type="entry name" value="Ribosomal_mL60"/>
</dbReference>
<dbReference type="Pfam" id="PF09784">
    <property type="entry name" value="L31"/>
    <property type="match status" value="2"/>
</dbReference>